<dbReference type="SUPFAM" id="SSF69179">
    <property type="entry name" value="Integrin domains"/>
    <property type="match status" value="3"/>
</dbReference>
<keyword evidence="6 13" id="KW-0130">Cell adhesion</keyword>
<dbReference type="GO" id="GO:0009897">
    <property type="term" value="C:external side of plasma membrane"/>
    <property type="evidence" value="ECO:0007669"/>
    <property type="project" value="TreeGrafter"/>
</dbReference>
<evidence type="ECO:0000256" key="12">
    <source>
        <dbReference type="PROSITE-ProRule" id="PRU00803"/>
    </source>
</evidence>
<evidence type="ECO:0000256" key="2">
    <source>
        <dbReference type="ARBA" id="ARBA00008054"/>
    </source>
</evidence>
<comment type="subcellular location">
    <subcellularLocation>
        <location evidence="1 13">Membrane</location>
        <topology evidence="1 13">Single-pass type I membrane protein</topology>
    </subcellularLocation>
</comment>
<comment type="similarity">
    <text evidence="2 13">Belongs to the integrin alpha chain family.</text>
</comment>
<dbReference type="Gene3D" id="1.20.5.930">
    <property type="entry name" value="Bicelle-embedded integrin alpha(iib) transmembrane segment"/>
    <property type="match status" value="1"/>
</dbReference>
<dbReference type="Pfam" id="PF20805">
    <property type="entry name" value="Integrin_A_Ig_2"/>
    <property type="match status" value="1"/>
</dbReference>
<evidence type="ECO:0000256" key="4">
    <source>
        <dbReference type="ARBA" id="ARBA00022729"/>
    </source>
</evidence>
<dbReference type="SMART" id="SM00191">
    <property type="entry name" value="Int_alpha"/>
    <property type="match status" value="4"/>
</dbReference>
<gene>
    <name evidence="18" type="ORF">RUM43_014107</name>
</gene>
<feature type="repeat" description="FG-GAP" evidence="12">
    <location>
        <begin position="344"/>
        <end position="406"/>
    </location>
</feature>
<feature type="region of interest" description="Disordered" evidence="14">
    <location>
        <begin position="830"/>
        <end position="866"/>
    </location>
</feature>
<dbReference type="Proteomes" id="UP001372834">
    <property type="component" value="Unassembled WGS sequence"/>
</dbReference>
<dbReference type="GO" id="GO:0005178">
    <property type="term" value="F:integrin binding"/>
    <property type="evidence" value="ECO:0007669"/>
    <property type="project" value="TreeGrafter"/>
</dbReference>
<evidence type="ECO:0000256" key="9">
    <source>
        <dbReference type="ARBA" id="ARBA00023136"/>
    </source>
</evidence>
<feature type="repeat" description="FG-GAP" evidence="12">
    <location>
        <begin position="105"/>
        <end position="157"/>
    </location>
</feature>
<dbReference type="AlphaFoldDB" id="A0AAN8NQ71"/>
<evidence type="ECO:0000259" key="15">
    <source>
        <dbReference type="Pfam" id="PF08441"/>
    </source>
</evidence>
<reference evidence="18 19" key="1">
    <citation type="submission" date="2023-10" db="EMBL/GenBank/DDBJ databases">
        <title>Genomes of two closely related lineages of the louse Polyplax serrata with different host specificities.</title>
        <authorList>
            <person name="Martinu J."/>
            <person name="Tarabai H."/>
            <person name="Stefka J."/>
            <person name="Hypsa V."/>
        </authorList>
    </citation>
    <scope>NUCLEOTIDE SEQUENCE [LARGE SCALE GENOMIC DNA]</scope>
    <source>
        <strain evidence="18">HR10_N</strain>
    </source>
</reference>
<keyword evidence="10 13" id="KW-0675">Receptor</keyword>
<dbReference type="InterPro" id="IPR000413">
    <property type="entry name" value="Integrin_alpha"/>
</dbReference>
<dbReference type="Pfam" id="PF01839">
    <property type="entry name" value="FG-GAP"/>
    <property type="match status" value="2"/>
</dbReference>
<evidence type="ECO:0000256" key="11">
    <source>
        <dbReference type="ARBA" id="ARBA00023180"/>
    </source>
</evidence>
<evidence type="ECO:0008006" key="20">
    <source>
        <dbReference type="Google" id="ProtNLM"/>
    </source>
</evidence>
<dbReference type="Gene3D" id="2.60.40.1530">
    <property type="entry name" value="ntegrin, alpha v. Chain A, domain 4"/>
    <property type="match status" value="1"/>
</dbReference>
<dbReference type="PANTHER" id="PTHR23220">
    <property type="entry name" value="INTEGRIN ALPHA"/>
    <property type="match status" value="1"/>
</dbReference>
<dbReference type="GO" id="GO:0007160">
    <property type="term" value="P:cell-matrix adhesion"/>
    <property type="evidence" value="ECO:0007669"/>
    <property type="project" value="TreeGrafter"/>
</dbReference>
<evidence type="ECO:0000313" key="19">
    <source>
        <dbReference type="Proteomes" id="UP001372834"/>
    </source>
</evidence>
<evidence type="ECO:0000259" key="16">
    <source>
        <dbReference type="Pfam" id="PF20805"/>
    </source>
</evidence>
<dbReference type="Gene3D" id="2.130.10.130">
    <property type="entry name" value="Integrin alpha, N-terminal"/>
    <property type="match status" value="1"/>
</dbReference>
<feature type="domain" description="Integrin alpha second immunoglobulin-like" evidence="16">
    <location>
        <begin position="576"/>
        <end position="717"/>
    </location>
</feature>
<dbReference type="InterPro" id="IPR028994">
    <property type="entry name" value="Integrin_alpha_N"/>
</dbReference>
<evidence type="ECO:0000256" key="6">
    <source>
        <dbReference type="ARBA" id="ARBA00022889"/>
    </source>
</evidence>
<evidence type="ECO:0000259" key="17">
    <source>
        <dbReference type="Pfam" id="PF20806"/>
    </source>
</evidence>
<dbReference type="InterPro" id="IPR013649">
    <property type="entry name" value="Integrin_alpha_Ig-like_1"/>
</dbReference>
<dbReference type="PROSITE" id="PS00242">
    <property type="entry name" value="INTEGRIN_ALPHA"/>
    <property type="match status" value="1"/>
</dbReference>
<dbReference type="PRINTS" id="PR01185">
    <property type="entry name" value="INTEGRINA"/>
</dbReference>
<organism evidence="18 19">
    <name type="scientific">Polyplax serrata</name>
    <name type="common">Common mouse louse</name>
    <dbReference type="NCBI Taxonomy" id="468196"/>
    <lineage>
        <taxon>Eukaryota</taxon>
        <taxon>Metazoa</taxon>
        <taxon>Ecdysozoa</taxon>
        <taxon>Arthropoda</taxon>
        <taxon>Hexapoda</taxon>
        <taxon>Insecta</taxon>
        <taxon>Pterygota</taxon>
        <taxon>Neoptera</taxon>
        <taxon>Paraneoptera</taxon>
        <taxon>Psocodea</taxon>
        <taxon>Troctomorpha</taxon>
        <taxon>Phthiraptera</taxon>
        <taxon>Anoplura</taxon>
        <taxon>Polyplacidae</taxon>
        <taxon>Polyplax</taxon>
    </lineage>
</organism>
<evidence type="ECO:0000256" key="14">
    <source>
        <dbReference type="SAM" id="MobiDB-lite"/>
    </source>
</evidence>
<evidence type="ECO:0000256" key="7">
    <source>
        <dbReference type="ARBA" id="ARBA00022989"/>
    </source>
</evidence>
<dbReference type="Pfam" id="PF20806">
    <property type="entry name" value="Integrin_A_Ig_3"/>
    <property type="match status" value="1"/>
</dbReference>
<evidence type="ECO:0000256" key="3">
    <source>
        <dbReference type="ARBA" id="ARBA00022692"/>
    </source>
</evidence>
<dbReference type="GO" id="GO:0007229">
    <property type="term" value="P:integrin-mediated signaling pathway"/>
    <property type="evidence" value="ECO:0007669"/>
    <property type="project" value="UniProtKB-KW"/>
</dbReference>
<dbReference type="InterPro" id="IPR013519">
    <property type="entry name" value="Int_alpha_beta-p"/>
</dbReference>
<sequence>MRDIQKGKKGRTVPKTSEGSAPKGPMKDLQKVIDSKALYPPLEDEIKDGQWMGVTVKSQKPGGKVLVCAHRYIRKGIDFQWGHGLCYTLSQYLDYEETWEPCKGRPVDRAHEDYGYCQAGTSGLLLDDDTALIGTPGVYTWRGTVFLMSFSENYLHRDKTHYYGPHQKNTSPVDKYSYLGMSVVGAEFLDNEMAYAAGAPRSNGTGQVIIFSKTKKNPKDAIMKTRLIVSGEQFASSFGYEISTADVNGDRLPDLIVGAPFFFEKDSGGAVYIYYNNPERCLTCSKPQRLTGKLESRFGFAITSLGDLNKDGIDDIAIGAPYEDLGVVYIYLGSPNGLIKEPSQIIKAQQIAGIPKTFGYSLSGKVDMDLNGYPDLLVGAYEADSVVLLRARPIINITTEVTPAENLKNIDPTKKGCPKDRHSEFTCFYFETCCNVLNAAANSLTVTHRIEAETFLANRKFSRVWFGPDAESRPSFSMGTIILRKKSPNGPLIHCQEHVVYVKVVKSSKNFLKGDTSLENTRDIQSPIKMKLSYTLVQDDPEIPSPGKPLTSVDNHPILNQQEAAKILMATFQKDCGSDDICQSRLNLDIFLDMPKNAIKNMWTFMLGASDDIPVNVTVKNIGESAYETQLFIKHPATVPYNRIETRSKLVSCQSFNKTMVTCNIGNPLKTNSAVTFQIKFDSKQLDDSETELNFSAFVNTTSFQEKPQEPIGLRTEVVKKAEVSLKGSARPEQVFYGGVVRGESAMIFKDDIGSKVVHIFQAYNAGPGRLRNLEIHIKWPFQVANNKPQGKWLLYLEDTPIVDAIGGGQCFIRAEDINPLHLEQRPGLFEGSTAENTPSDDFDNSSSVEQLPLRGGRRRRDEEMVVRPDKVVDSEGRKHTVVNMNCVNGTAKCLKFKCIIYNLPKNHEATIRINARLWNSTLVEDYPHLDYVMISSYAEIVLGDNVVHQDRSDDISLATTLAYPESLEGVEPEDIPPWIIIVAACAGILLLLFIVFVLWKIGFFKRRRPDPTLSGNLHKATQE</sequence>
<dbReference type="Pfam" id="PF08441">
    <property type="entry name" value="Integrin_A_Ig_1"/>
    <property type="match status" value="1"/>
</dbReference>
<evidence type="ECO:0000256" key="8">
    <source>
        <dbReference type="ARBA" id="ARBA00023037"/>
    </source>
</evidence>
<feature type="repeat" description="FG-GAP" evidence="12">
    <location>
        <begin position="224"/>
        <end position="283"/>
    </location>
</feature>
<dbReference type="Gene3D" id="2.60.40.1510">
    <property type="entry name" value="ntegrin, alpha v. Chain A, domain 3"/>
    <property type="match status" value="1"/>
</dbReference>
<evidence type="ECO:0000256" key="1">
    <source>
        <dbReference type="ARBA" id="ARBA00004479"/>
    </source>
</evidence>
<keyword evidence="7 13" id="KW-1133">Transmembrane helix</keyword>
<accession>A0AAN8NQ71</accession>
<dbReference type="GO" id="GO:0007157">
    <property type="term" value="P:heterophilic cell-cell adhesion via plasma membrane cell adhesion molecules"/>
    <property type="evidence" value="ECO:0007669"/>
    <property type="project" value="UniProtKB-ARBA"/>
</dbReference>
<protein>
    <recommendedName>
        <fullName evidence="20">Integrin alpha-2 domain-containing protein</fullName>
    </recommendedName>
</protein>
<evidence type="ECO:0000256" key="10">
    <source>
        <dbReference type="ARBA" id="ARBA00023170"/>
    </source>
</evidence>
<dbReference type="InterPro" id="IPR013517">
    <property type="entry name" value="FG-GAP"/>
</dbReference>
<dbReference type="SUPFAM" id="SSF69318">
    <property type="entry name" value="Integrin alpha N-terminal domain"/>
    <property type="match status" value="1"/>
</dbReference>
<evidence type="ECO:0000313" key="18">
    <source>
        <dbReference type="EMBL" id="KAK6617878.1"/>
    </source>
</evidence>
<feature type="region of interest" description="Disordered" evidence="14">
    <location>
        <begin position="1"/>
        <end position="27"/>
    </location>
</feature>
<dbReference type="PANTHER" id="PTHR23220:SF122">
    <property type="entry name" value="INTEGRIN ALPHA-PS1"/>
    <property type="match status" value="1"/>
</dbReference>
<keyword evidence="3 13" id="KW-0812">Transmembrane</keyword>
<dbReference type="PROSITE" id="PS51470">
    <property type="entry name" value="FG_GAP"/>
    <property type="match status" value="4"/>
</dbReference>
<keyword evidence="11" id="KW-0325">Glycoprotein</keyword>
<dbReference type="InterPro" id="IPR032695">
    <property type="entry name" value="Integrin_dom_sf"/>
</dbReference>
<feature type="repeat" description="FG-GAP" evidence="12">
    <location>
        <begin position="285"/>
        <end position="340"/>
    </location>
</feature>
<keyword evidence="8 13" id="KW-0401">Integrin</keyword>
<dbReference type="GO" id="GO:0048513">
    <property type="term" value="P:animal organ development"/>
    <property type="evidence" value="ECO:0007669"/>
    <property type="project" value="UniProtKB-ARBA"/>
</dbReference>
<evidence type="ECO:0000256" key="13">
    <source>
        <dbReference type="RuleBase" id="RU003762"/>
    </source>
</evidence>
<name>A0AAN8NQ71_POLSC</name>
<dbReference type="GO" id="GO:0008305">
    <property type="term" value="C:integrin complex"/>
    <property type="evidence" value="ECO:0007669"/>
    <property type="project" value="InterPro"/>
</dbReference>
<dbReference type="InterPro" id="IPR018184">
    <property type="entry name" value="Integrin_alpha_C_CS"/>
</dbReference>
<keyword evidence="4" id="KW-0732">Signal</keyword>
<dbReference type="EMBL" id="JAWJWE010000043">
    <property type="protein sequence ID" value="KAK6617878.1"/>
    <property type="molecule type" value="Genomic_DNA"/>
</dbReference>
<keyword evidence="5" id="KW-0677">Repeat</keyword>
<keyword evidence="9 13" id="KW-0472">Membrane</keyword>
<dbReference type="InterPro" id="IPR048285">
    <property type="entry name" value="Integrin_alpha_Ig-like_2"/>
</dbReference>
<evidence type="ECO:0000256" key="5">
    <source>
        <dbReference type="ARBA" id="ARBA00022737"/>
    </source>
</evidence>
<dbReference type="GO" id="GO:0033627">
    <property type="term" value="P:cell adhesion mediated by integrin"/>
    <property type="evidence" value="ECO:0007669"/>
    <property type="project" value="TreeGrafter"/>
</dbReference>
<feature type="transmembrane region" description="Helical" evidence="13">
    <location>
        <begin position="979"/>
        <end position="1000"/>
    </location>
</feature>
<dbReference type="InterPro" id="IPR048286">
    <property type="entry name" value="Integrin_alpha_Ig-like_3"/>
</dbReference>
<feature type="domain" description="Integrin alpha first immunoglubulin-like" evidence="15">
    <location>
        <begin position="391"/>
        <end position="575"/>
    </location>
</feature>
<feature type="domain" description="Integrin alpha third immunoglobulin-like" evidence="17">
    <location>
        <begin position="724"/>
        <end position="943"/>
    </location>
</feature>
<proteinExistence type="inferred from homology"/>
<dbReference type="Gene3D" id="2.60.40.1460">
    <property type="entry name" value="Integrin domains. Chain A, domain 2"/>
    <property type="match status" value="1"/>
</dbReference>
<comment type="caution">
    <text evidence="18">The sequence shown here is derived from an EMBL/GenBank/DDBJ whole genome shotgun (WGS) entry which is preliminary data.</text>
</comment>